<dbReference type="InterPro" id="IPR044730">
    <property type="entry name" value="RNase_H-like_dom_plant"/>
</dbReference>
<evidence type="ECO:0000313" key="4">
    <source>
        <dbReference type="Proteomes" id="UP001341840"/>
    </source>
</evidence>
<dbReference type="Pfam" id="PF13456">
    <property type="entry name" value="RVT_3"/>
    <property type="match status" value="1"/>
</dbReference>
<feature type="transmembrane region" description="Helical" evidence="1">
    <location>
        <begin position="20"/>
        <end position="41"/>
    </location>
</feature>
<accession>A0ABU6S3N5</accession>
<keyword evidence="4" id="KW-1185">Reference proteome</keyword>
<dbReference type="Proteomes" id="UP001341840">
    <property type="component" value="Unassembled WGS sequence"/>
</dbReference>
<comment type="caution">
    <text evidence="3">The sequence shown here is derived from an EMBL/GenBank/DDBJ whole genome shotgun (WGS) entry which is preliminary data.</text>
</comment>
<organism evidence="3 4">
    <name type="scientific">Stylosanthes scabra</name>
    <dbReference type="NCBI Taxonomy" id="79078"/>
    <lineage>
        <taxon>Eukaryota</taxon>
        <taxon>Viridiplantae</taxon>
        <taxon>Streptophyta</taxon>
        <taxon>Embryophyta</taxon>
        <taxon>Tracheophyta</taxon>
        <taxon>Spermatophyta</taxon>
        <taxon>Magnoliopsida</taxon>
        <taxon>eudicotyledons</taxon>
        <taxon>Gunneridae</taxon>
        <taxon>Pentapetalae</taxon>
        <taxon>rosids</taxon>
        <taxon>fabids</taxon>
        <taxon>Fabales</taxon>
        <taxon>Fabaceae</taxon>
        <taxon>Papilionoideae</taxon>
        <taxon>50 kb inversion clade</taxon>
        <taxon>dalbergioids sensu lato</taxon>
        <taxon>Dalbergieae</taxon>
        <taxon>Pterocarpus clade</taxon>
        <taxon>Stylosanthes</taxon>
    </lineage>
</organism>
<dbReference type="PANTHER" id="PTHR47723">
    <property type="entry name" value="OS05G0353850 PROTEIN"/>
    <property type="match status" value="1"/>
</dbReference>
<evidence type="ECO:0000259" key="2">
    <source>
        <dbReference type="Pfam" id="PF13456"/>
    </source>
</evidence>
<dbReference type="PANTHER" id="PTHR47723:SF19">
    <property type="entry name" value="POLYNUCLEOTIDYL TRANSFERASE, RIBONUCLEASE H-LIKE SUPERFAMILY PROTEIN"/>
    <property type="match status" value="1"/>
</dbReference>
<reference evidence="3 4" key="1">
    <citation type="journal article" date="2023" name="Plants (Basel)">
        <title>Bridging the Gap: Combining Genomics and Transcriptomics Approaches to Understand Stylosanthes scabra, an Orphan Legume from the Brazilian Caatinga.</title>
        <authorList>
            <person name="Ferreira-Neto J.R.C."/>
            <person name="da Silva M.D."/>
            <person name="Binneck E."/>
            <person name="de Melo N.F."/>
            <person name="da Silva R.H."/>
            <person name="de Melo A.L.T.M."/>
            <person name="Pandolfi V."/>
            <person name="Bustamante F.O."/>
            <person name="Brasileiro-Vidal A.C."/>
            <person name="Benko-Iseppon A.M."/>
        </authorList>
    </citation>
    <scope>NUCLEOTIDE SEQUENCE [LARGE SCALE GENOMIC DNA]</scope>
    <source>
        <tissue evidence="3">Leaves</tissue>
    </source>
</reference>
<keyword evidence="1" id="KW-0812">Transmembrane</keyword>
<gene>
    <name evidence="3" type="ORF">PIB30_004247</name>
</gene>
<dbReference type="InterPro" id="IPR002156">
    <property type="entry name" value="RNaseH_domain"/>
</dbReference>
<dbReference type="EMBL" id="JASCZI010060423">
    <property type="protein sequence ID" value="MED6130830.1"/>
    <property type="molecule type" value="Genomic_DNA"/>
</dbReference>
<dbReference type="Gene3D" id="3.30.420.10">
    <property type="entry name" value="Ribonuclease H-like superfamily/Ribonuclease H"/>
    <property type="match status" value="1"/>
</dbReference>
<sequence length="186" mass="20605">MSFSSLLLSGGFDGIRIMTSSTVIALGILIKRLVLFARLLVSLRRDLIAGFGCVLRDLQGNIKSCLGEFPDSSVINCELFAIWRGVILAWECGCNDVICKTDCVDAYLLVTKTLSSLDTGIKDLLGKIHDVIQWDWYVSILLIQRTSNKVANLLAKRAASLWLRYTEWLQPCDFLLSVLSEASPSS</sequence>
<dbReference type="InterPro" id="IPR053151">
    <property type="entry name" value="RNase_H-like"/>
</dbReference>
<name>A0ABU6S3N5_9FABA</name>
<dbReference type="InterPro" id="IPR012337">
    <property type="entry name" value="RNaseH-like_sf"/>
</dbReference>
<keyword evidence="1" id="KW-0472">Membrane</keyword>
<feature type="domain" description="RNase H type-1" evidence="2">
    <location>
        <begin position="46"/>
        <end position="158"/>
    </location>
</feature>
<dbReference type="SUPFAM" id="SSF53098">
    <property type="entry name" value="Ribonuclease H-like"/>
    <property type="match status" value="1"/>
</dbReference>
<dbReference type="InterPro" id="IPR036397">
    <property type="entry name" value="RNaseH_sf"/>
</dbReference>
<proteinExistence type="predicted"/>
<keyword evidence="1" id="KW-1133">Transmembrane helix</keyword>
<protein>
    <recommendedName>
        <fullName evidence="2">RNase H type-1 domain-containing protein</fullName>
    </recommendedName>
</protein>
<evidence type="ECO:0000256" key="1">
    <source>
        <dbReference type="SAM" id="Phobius"/>
    </source>
</evidence>
<dbReference type="CDD" id="cd06222">
    <property type="entry name" value="RNase_H_like"/>
    <property type="match status" value="1"/>
</dbReference>
<evidence type="ECO:0000313" key="3">
    <source>
        <dbReference type="EMBL" id="MED6130830.1"/>
    </source>
</evidence>